<accession>A0A543KVV7</accession>
<reference evidence="2 3" key="1">
    <citation type="submission" date="2019-06" db="EMBL/GenBank/DDBJ databases">
        <title>Genomic Encyclopedia of Archaeal and Bacterial Type Strains, Phase II (KMG-II): from individual species to whole genera.</title>
        <authorList>
            <person name="Goeker M."/>
        </authorList>
    </citation>
    <scope>NUCLEOTIDE SEQUENCE [LARGE SCALE GENOMIC DNA]</scope>
    <source>
        <strain evidence="2 3">DSM 7270</strain>
    </source>
</reference>
<keyword evidence="1" id="KW-0812">Transmembrane</keyword>
<proteinExistence type="predicted"/>
<evidence type="ECO:0000313" key="3">
    <source>
        <dbReference type="Proteomes" id="UP000316993"/>
    </source>
</evidence>
<evidence type="ECO:0000313" key="2">
    <source>
        <dbReference type="EMBL" id="TQM99211.1"/>
    </source>
</evidence>
<keyword evidence="1" id="KW-1133">Transmembrane helix</keyword>
<dbReference type="AlphaFoldDB" id="A0A543KVV7"/>
<protein>
    <recommendedName>
        <fullName evidence="4">Zinc-ribbon domain-containing protein</fullName>
    </recommendedName>
</protein>
<comment type="caution">
    <text evidence="2">The sequence shown here is derived from an EMBL/GenBank/DDBJ whole genome shotgun (WGS) entry which is preliminary data.</text>
</comment>
<evidence type="ECO:0000256" key="1">
    <source>
        <dbReference type="SAM" id="Phobius"/>
    </source>
</evidence>
<dbReference type="Proteomes" id="UP000316993">
    <property type="component" value="Unassembled WGS sequence"/>
</dbReference>
<gene>
    <name evidence="2" type="ORF">BDD18_3861</name>
</gene>
<sequence length="123" mass="12731">MSYCRACGHQIHESALSCPQCGAVQAPGHHAQPARSNHGPDTPLPGTLWLPVPALICSAIPLLALFDSNGWDQDQLLGSFLFITAATVLASVSLAKQTRGKGMAIAALVMAAIALLGTCGTRL</sequence>
<name>A0A543KVV7_9BURK</name>
<feature type="transmembrane region" description="Helical" evidence="1">
    <location>
        <begin position="48"/>
        <end position="66"/>
    </location>
</feature>
<keyword evidence="1" id="KW-0472">Membrane</keyword>
<dbReference type="EMBL" id="VFPV01000004">
    <property type="protein sequence ID" value="TQM99211.1"/>
    <property type="molecule type" value="Genomic_DNA"/>
</dbReference>
<feature type="transmembrane region" description="Helical" evidence="1">
    <location>
        <begin position="78"/>
        <end position="96"/>
    </location>
</feature>
<dbReference type="RefSeq" id="WP_142085263.1">
    <property type="nucleotide sequence ID" value="NZ_VFPV01000004.1"/>
</dbReference>
<feature type="transmembrane region" description="Helical" evidence="1">
    <location>
        <begin position="102"/>
        <end position="121"/>
    </location>
</feature>
<evidence type="ECO:0008006" key="4">
    <source>
        <dbReference type="Google" id="ProtNLM"/>
    </source>
</evidence>
<organism evidence="2 3">
    <name type="scientific">Acidovorax temperans</name>
    <dbReference type="NCBI Taxonomy" id="80878"/>
    <lineage>
        <taxon>Bacteria</taxon>
        <taxon>Pseudomonadati</taxon>
        <taxon>Pseudomonadota</taxon>
        <taxon>Betaproteobacteria</taxon>
        <taxon>Burkholderiales</taxon>
        <taxon>Comamonadaceae</taxon>
        <taxon>Acidovorax</taxon>
    </lineage>
</organism>